<accession>A0AAD5IIN7</accession>
<organism evidence="2 3">
    <name type="scientific">Acer negundo</name>
    <name type="common">Box elder</name>
    <dbReference type="NCBI Taxonomy" id="4023"/>
    <lineage>
        <taxon>Eukaryota</taxon>
        <taxon>Viridiplantae</taxon>
        <taxon>Streptophyta</taxon>
        <taxon>Embryophyta</taxon>
        <taxon>Tracheophyta</taxon>
        <taxon>Spermatophyta</taxon>
        <taxon>Magnoliopsida</taxon>
        <taxon>eudicotyledons</taxon>
        <taxon>Gunneridae</taxon>
        <taxon>Pentapetalae</taxon>
        <taxon>rosids</taxon>
        <taxon>malvids</taxon>
        <taxon>Sapindales</taxon>
        <taxon>Sapindaceae</taxon>
        <taxon>Hippocastanoideae</taxon>
        <taxon>Acereae</taxon>
        <taxon>Acer</taxon>
    </lineage>
</organism>
<reference evidence="2" key="1">
    <citation type="journal article" date="2022" name="Plant J.">
        <title>Strategies of tolerance reflected in two North American maple genomes.</title>
        <authorList>
            <person name="McEvoy S.L."/>
            <person name="Sezen U.U."/>
            <person name="Trouern-Trend A."/>
            <person name="McMahon S.M."/>
            <person name="Schaberg P.G."/>
            <person name="Yang J."/>
            <person name="Wegrzyn J.L."/>
            <person name="Swenson N.G."/>
        </authorList>
    </citation>
    <scope>NUCLEOTIDE SEQUENCE</scope>
    <source>
        <strain evidence="2">91603</strain>
    </source>
</reference>
<dbReference type="PANTHER" id="PTHR47074">
    <property type="entry name" value="BNAC02G40300D PROTEIN"/>
    <property type="match status" value="1"/>
</dbReference>
<dbReference type="InterPro" id="IPR002156">
    <property type="entry name" value="RNaseH_domain"/>
</dbReference>
<dbReference type="GO" id="GO:0003676">
    <property type="term" value="F:nucleic acid binding"/>
    <property type="evidence" value="ECO:0007669"/>
    <property type="project" value="InterPro"/>
</dbReference>
<dbReference type="InterPro" id="IPR052929">
    <property type="entry name" value="RNase_H-like_EbsB-rel"/>
</dbReference>
<evidence type="ECO:0000313" key="3">
    <source>
        <dbReference type="Proteomes" id="UP001064489"/>
    </source>
</evidence>
<feature type="domain" description="RNase H type-1" evidence="1">
    <location>
        <begin position="16"/>
        <end position="96"/>
    </location>
</feature>
<reference evidence="2" key="2">
    <citation type="submission" date="2023-02" db="EMBL/GenBank/DDBJ databases">
        <authorList>
            <person name="Swenson N.G."/>
            <person name="Wegrzyn J.L."/>
            <person name="Mcevoy S.L."/>
        </authorList>
    </citation>
    <scope>NUCLEOTIDE SEQUENCE</scope>
    <source>
        <strain evidence="2">91603</strain>
        <tissue evidence="2">Leaf</tissue>
    </source>
</reference>
<evidence type="ECO:0000259" key="1">
    <source>
        <dbReference type="Pfam" id="PF13456"/>
    </source>
</evidence>
<dbReference type="Pfam" id="PF13456">
    <property type="entry name" value="RVT_3"/>
    <property type="match status" value="1"/>
</dbReference>
<gene>
    <name evidence="2" type="ORF">LWI28_007635</name>
</gene>
<dbReference type="AlphaFoldDB" id="A0AAD5IIN7"/>
<comment type="caution">
    <text evidence="2">The sequence shown here is derived from an EMBL/GenBank/DDBJ whole genome shotgun (WGS) entry which is preliminary data.</text>
</comment>
<name>A0AAD5IIN7_ACENE</name>
<dbReference type="PANTHER" id="PTHR47074:SF11">
    <property type="entry name" value="REVERSE TRANSCRIPTASE-LIKE PROTEIN"/>
    <property type="match status" value="1"/>
</dbReference>
<dbReference type="Proteomes" id="UP001064489">
    <property type="component" value="Chromosome 10"/>
</dbReference>
<dbReference type="EMBL" id="JAJSOW010000105">
    <property type="protein sequence ID" value="KAI9165102.1"/>
    <property type="molecule type" value="Genomic_DNA"/>
</dbReference>
<protein>
    <recommendedName>
        <fullName evidence="1">RNase H type-1 domain-containing protein</fullName>
    </recommendedName>
</protein>
<sequence length="106" mass="11432">MVRWCPLSVEYFKLDTDASLNTRIGCVGIGAVIRDHCGHVLVASSQRIDMSYTVEITEAMAMLQGNVLAVETWVVSIVVESGALSVVNQVVYEVPMSADVGIVVCD</sequence>
<evidence type="ECO:0000313" key="2">
    <source>
        <dbReference type="EMBL" id="KAI9165102.1"/>
    </source>
</evidence>
<keyword evidence="3" id="KW-1185">Reference proteome</keyword>
<proteinExistence type="predicted"/>
<dbReference type="GO" id="GO:0004523">
    <property type="term" value="F:RNA-DNA hybrid ribonuclease activity"/>
    <property type="evidence" value="ECO:0007669"/>
    <property type="project" value="InterPro"/>
</dbReference>